<dbReference type="EMBL" id="CP036426">
    <property type="protein sequence ID" value="QDV34453.1"/>
    <property type="molecule type" value="Genomic_DNA"/>
</dbReference>
<dbReference type="RefSeq" id="WP_145269341.1">
    <property type="nucleotide sequence ID" value="NZ_CP036426.1"/>
</dbReference>
<dbReference type="AlphaFoldDB" id="A0A518H0V3"/>
<keyword evidence="2" id="KW-1185">Reference proteome</keyword>
<evidence type="ECO:0000313" key="1">
    <source>
        <dbReference type="EMBL" id="QDV34453.1"/>
    </source>
</evidence>
<evidence type="ECO:0000313" key="2">
    <source>
        <dbReference type="Proteomes" id="UP000317835"/>
    </source>
</evidence>
<sequence length="294" mass="31917">MSIPLFLGLLSTTLGSPDGPPHAENAVFRAVVDEGLAVGDRAVRLPAPTFPDGQAADDRRSALRELAGSDRAVEDFLRDSVTAPFLLSLDDRKAEGAIVRTGHLYFSLRVDLDEIDPADLFTNADPDAGPVEAGNMRFEARVLGPEEAPDADDAPPGARLVHSTGRLLDRIAVESTSVVLGSRSAESMVVASMTDRRLDGDDRRPNRWATIEGRGDDEKTGPPHPYAGGIGYAKLTRLEDRPGTVLVELHFAFAEPTEWFDGAPILRSKFSLIAQDQIRRLRRELQSARPSSED</sequence>
<accession>A0A518H0V3</accession>
<dbReference type="KEGG" id="tpla:ElP_23420"/>
<reference evidence="1 2" key="1">
    <citation type="submission" date="2019-02" db="EMBL/GenBank/DDBJ databases">
        <title>Deep-cultivation of Planctomycetes and their phenomic and genomic characterization uncovers novel biology.</title>
        <authorList>
            <person name="Wiegand S."/>
            <person name="Jogler M."/>
            <person name="Boedeker C."/>
            <person name="Pinto D."/>
            <person name="Vollmers J."/>
            <person name="Rivas-Marin E."/>
            <person name="Kohn T."/>
            <person name="Peeters S.H."/>
            <person name="Heuer A."/>
            <person name="Rast P."/>
            <person name="Oberbeckmann S."/>
            <person name="Bunk B."/>
            <person name="Jeske O."/>
            <person name="Meyerdierks A."/>
            <person name="Storesund J.E."/>
            <person name="Kallscheuer N."/>
            <person name="Luecker S."/>
            <person name="Lage O.M."/>
            <person name="Pohl T."/>
            <person name="Merkel B.J."/>
            <person name="Hornburger P."/>
            <person name="Mueller R.-W."/>
            <person name="Bruemmer F."/>
            <person name="Labrenz M."/>
            <person name="Spormann A.M."/>
            <person name="Op den Camp H."/>
            <person name="Overmann J."/>
            <person name="Amann R."/>
            <person name="Jetten M.S.M."/>
            <person name="Mascher T."/>
            <person name="Medema M.H."/>
            <person name="Devos D.P."/>
            <person name="Kaster A.-K."/>
            <person name="Ovreas L."/>
            <person name="Rohde M."/>
            <person name="Galperin M.Y."/>
            <person name="Jogler C."/>
        </authorList>
    </citation>
    <scope>NUCLEOTIDE SEQUENCE [LARGE SCALE GENOMIC DNA]</scope>
    <source>
        <strain evidence="1 2">ElP</strain>
    </source>
</reference>
<dbReference type="Proteomes" id="UP000317835">
    <property type="component" value="Chromosome"/>
</dbReference>
<dbReference type="OrthoDB" id="282392at2"/>
<name>A0A518H0V3_9BACT</name>
<protein>
    <submittedName>
        <fullName evidence="1">Uncharacterized protein</fullName>
    </submittedName>
</protein>
<proteinExistence type="predicted"/>
<gene>
    <name evidence="1" type="ORF">ElP_23420</name>
</gene>
<organism evidence="1 2">
    <name type="scientific">Tautonia plasticadhaerens</name>
    <dbReference type="NCBI Taxonomy" id="2527974"/>
    <lineage>
        <taxon>Bacteria</taxon>
        <taxon>Pseudomonadati</taxon>
        <taxon>Planctomycetota</taxon>
        <taxon>Planctomycetia</taxon>
        <taxon>Isosphaerales</taxon>
        <taxon>Isosphaeraceae</taxon>
        <taxon>Tautonia</taxon>
    </lineage>
</organism>